<dbReference type="GO" id="GO:0005737">
    <property type="term" value="C:cytoplasm"/>
    <property type="evidence" value="ECO:0007669"/>
    <property type="project" value="TreeGrafter"/>
</dbReference>
<dbReference type="VEuPathDB" id="FungiDB:H310_06919"/>
<dbReference type="Gene3D" id="1.10.510.10">
    <property type="entry name" value="Transferase(Phosphotransferase) domain 1"/>
    <property type="match status" value="1"/>
</dbReference>
<dbReference type="InterPro" id="IPR011009">
    <property type="entry name" value="Kinase-like_dom_sf"/>
</dbReference>
<dbReference type="PANTHER" id="PTHR24361:SF433">
    <property type="entry name" value="PROTEIN KINASE DOMAIN-CONTAINING PROTEIN"/>
    <property type="match status" value="1"/>
</dbReference>
<evidence type="ECO:0000256" key="1">
    <source>
        <dbReference type="ARBA" id="ARBA00012513"/>
    </source>
</evidence>
<keyword evidence="4" id="KW-0547">Nucleotide-binding</keyword>
<accession>A0A024U662</accession>
<dbReference type="InterPro" id="IPR053235">
    <property type="entry name" value="Ser_Thr_kinase"/>
</dbReference>
<evidence type="ECO:0000256" key="8">
    <source>
        <dbReference type="ARBA" id="ARBA00048679"/>
    </source>
</evidence>
<evidence type="ECO:0000313" key="10">
    <source>
        <dbReference type="EMBL" id="ETW01367.1"/>
    </source>
</evidence>
<keyword evidence="6" id="KW-0067">ATP-binding</keyword>
<evidence type="ECO:0000256" key="4">
    <source>
        <dbReference type="ARBA" id="ARBA00022741"/>
    </source>
</evidence>
<dbReference type="Pfam" id="PF00069">
    <property type="entry name" value="Pkinase"/>
    <property type="match status" value="1"/>
</dbReference>
<comment type="catalytic activity">
    <reaction evidence="8">
        <text>L-seryl-[protein] + ATP = O-phospho-L-seryl-[protein] + ADP + H(+)</text>
        <dbReference type="Rhea" id="RHEA:17989"/>
        <dbReference type="Rhea" id="RHEA-COMP:9863"/>
        <dbReference type="Rhea" id="RHEA-COMP:11604"/>
        <dbReference type="ChEBI" id="CHEBI:15378"/>
        <dbReference type="ChEBI" id="CHEBI:29999"/>
        <dbReference type="ChEBI" id="CHEBI:30616"/>
        <dbReference type="ChEBI" id="CHEBI:83421"/>
        <dbReference type="ChEBI" id="CHEBI:456216"/>
        <dbReference type="EC" id="2.7.11.1"/>
    </reaction>
</comment>
<dbReference type="EC" id="2.7.11.1" evidence="1"/>
<dbReference type="InterPro" id="IPR000719">
    <property type="entry name" value="Prot_kinase_dom"/>
</dbReference>
<dbReference type="PROSITE" id="PS50011">
    <property type="entry name" value="PROTEIN_KINASE_DOM"/>
    <property type="match status" value="1"/>
</dbReference>
<dbReference type="RefSeq" id="XP_008870365.1">
    <property type="nucleotide sequence ID" value="XM_008872143.1"/>
</dbReference>
<evidence type="ECO:0000256" key="3">
    <source>
        <dbReference type="ARBA" id="ARBA00022679"/>
    </source>
</evidence>
<name>A0A024U662_9STRA</name>
<organism evidence="10">
    <name type="scientific">Aphanomyces invadans</name>
    <dbReference type="NCBI Taxonomy" id="157072"/>
    <lineage>
        <taxon>Eukaryota</taxon>
        <taxon>Sar</taxon>
        <taxon>Stramenopiles</taxon>
        <taxon>Oomycota</taxon>
        <taxon>Saprolegniomycetes</taxon>
        <taxon>Saprolegniales</taxon>
        <taxon>Verrucalvaceae</taxon>
        <taxon>Aphanomyces</taxon>
    </lineage>
</organism>
<proteinExistence type="predicted"/>
<evidence type="ECO:0000256" key="6">
    <source>
        <dbReference type="ARBA" id="ARBA00022840"/>
    </source>
</evidence>
<comment type="catalytic activity">
    <reaction evidence="7">
        <text>L-threonyl-[protein] + ATP = O-phospho-L-threonyl-[protein] + ADP + H(+)</text>
        <dbReference type="Rhea" id="RHEA:46608"/>
        <dbReference type="Rhea" id="RHEA-COMP:11060"/>
        <dbReference type="Rhea" id="RHEA-COMP:11605"/>
        <dbReference type="ChEBI" id="CHEBI:15378"/>
        <dbReference type="ChEBI" id="CHEBI:30013"/>
        <dbReference type="ChEBI" id="CHEBI:30616"/>
        <dbReference type="ChEBI" id="CHEBI:61977"/>
        <dbReference type="ChEBI" id="CHEBI:456216"/>
        <dbReference type="EC" id="2.7.11.1"/>
    </reaction>
</comment>
<feature type="domain" description="Protein kinase" evidence="9">
    <location>
        <begin position="10"/>
        <end position="310"/>
    </location>
</feature>
<evidence type="ECO:0000256" key="2">
    <source>
        <dbReference type="ARBA" id="ARBA00022527"/>
    </source>
</evidence>
<dbReference type="AlphaFoldDB" id="A0A024U662"/>
<dbReference type="EMBL" id="KI913963">
    <property type="protein sequence ID" value="ETW01367.1"/>
    <property type="molecule type" value="Genomic_DNA"/>
</dbReference>
<keyword evidence="5 10" id="KW-0418">Kinase</keyword>
<dbReference type="STRING" id="157072.A0A024U662"/>
<dbReference type="eggNOG" id="KOG0198">
    <property type="taxonomic scope" value="Eukaryota"/>
</dbReference>
<protein>
    <recommendedName>
        <fullName evidence="1">non-specific serine/threonine protein kinase</fullName>
        <ecNumber evidence="1">2.7.11.1</ecNumber>
    </recommendedName>
</protein>
<dbReference type="GO" id="GO:0004674">
    <property type="term" value="F:protein serine/threonine kinase activity"/>
    <property type="evidence" value="ECO:0007669"/>
    <property type="project" value="UniProtKB-KW"/>
</dbReference>
<dbReference type="SUPFAM" id="SSF56112">
    <property type="entry name" value="Protein kinase-like (PK-like)"/>
    <property type="match status" value="1"/>
</dbReference>
<dbReference type="GO" id="GO:0005524">
    <property type="term" value="F:ATP binding"/>
    <property type="evidence" value="ECO:0007669"/>
    <property type="project" value="UniProtKB-KW"/>
</dbReference>
<evidence type="ECO:0000259" key="9">
    <source>
        <dbReference type="PROSITE" id="PS50011"/>
    </source>
</evidence>
<sequence>MGYVPLDAIFSIVESMGGSGSGKKTVPVTREECRRVATAFDFDANGRFHYMRFIWFVLPPGKMFIREEKAVGIHGIFHTSRGTWDVGQLPITIKRLEMNQQMLELVDDLRIQISLLATLAHPNLLRYVGSTMSDLTLWVCQEWSEASSIRTILGAFGRMSEPTIRRYIVQVVEGLQFLHANSVLHREIHGESTRIDTAGLVKMGEFAVGPSLRALNAGSHNFNDTLYAKFPPPELKQSSSAWGTKADVWSVGLLALEMLFGTAILNAPMSTQPPMPETVSPAFRAFLVHCFEVNPRDRATAEELTLHPFFQTEEDSSCMFSEVSHSTMKMVQSAMPTFFDSS</sequence>
<dbReference type="GeneID" id="20083969"/>
<evidence type="ECO:0000256" key="7">
    <source>
        <dbReference type="ARBA" id="ARBA00047899"/>
    </source>
</evidence>
<gene>
    <name evidence="10" type="ORF">H310_06919</name>
</gene>
<keyword evidence="3" id="KW-0808">Transferase</keyword>
<evidence type="ECO:0000256" key="5">
    <source>
        <dbReference type="ARBA" id="ARBA00022777"/>
    </source>
</evidence>
<keyword evidence="2" id="KW-0723">Serine/threonine-protein kinase</keyword>
<reference evidence="10" key="1">
    <citation type="submission" date="2013-12" db="EMBL/GenBank/DDBJ databases">
        <title>The Genome Sequence of Aphanomyces invadans NJM9701.</title>
        <authorList>
            <consortium name="The Broad Institute Genomics Platform"/>
            <person name="Russ C."/>
            <person name="Tyler B."/>
            <person name="van West P."/>
            <person name="Dieguez-Uribeondo J."/>
            <person name="Young S.K."/>
            <person name="Zeng Q."/>
            <person name="Gargeya S."/>
            <person name="Fitzgerald M."/>
            <person name="Abouelleil A."/>
            <person name="Alvarado L."/>
            <person name="Chapman S.B."/>
            <person name="Gainer-Dewar J."/>
            <person name="Goldberg J."/>
            <person name="Griggs A."/>
            <person name="Gujja S."/>
            <person name="Hansen M."/>
            <person name="Howarth C."/>
            <person name="Imamovic A."/>
            <person name="Ireland A."/>
            <person name="Larimer J."/>
            <person name="McCowan C."/>
            <person name="Murphy C."/>
            <person name="Pearson M."/>
            <person name="Poon T.W."/>
            <person name="Priest M."/>
            <person name="Roberts A."/>
            <person name="Saif S."/>
            <person name="Shea T."/>
            <person name="Sykes S."/>
            <person name="Wortman J."/>
            <person name="Nusbaum C."/>
            <person name="Birren B."/>
        </authorList>
    </citation>
    <scope>NUCLEOTIDE SEQUENCE [LARGE SCALE GENOMIC DNA]</scope>
    <source>
        <strain evidence="10">NJM9701</strain>
    </source>
</reference>
<dbReference type="OrthoDB" id="74619at2759"/>
<dbReference type="PANTHER" id="PTHR24361">
    <property type="entry name" value="MITOGEN-ACTIVATED KINASE KINASE KINASE"/>
    <property type="match status" value="1"/>
</dbReference>